<dbReference type="InterPro" id="IPR012910">
    <property type="entry name" value="Plug_dom"/>
</dbReference>
<evidence type="ECO:0000256" key="11">
    <source>
        <dbReference type="PROSITE-ProRule" id="PRU01360"/>
    </source>
</evidence>
<dbReference type="PROSITE" id="PS52016">
    <property type="entry name" value="TONB_DEPENDENT_REC_3"/>
    <property type="match status" value="1"/>
</dbReference>
<reference evidence="16 17" key="1">
    <citation type="journal article" date="2013" name="Genome Announc.">
        <title>Draft Genome Sequence for Caulobacter sp. Strain OR37, a Bacterium Tolerant to Heavy Metals.</title>
        <authorList>
            <person name="Utturkar S.M."/>
            <person name="Bollmann A."/>
            <person name="Brzoska R.M."/>
            <person name="Klingeman D.M."/>
            <person name="Epstein S.E."/>
            <person name="Palumbo A.V."/>
            <person name="Brown S.D."/>
        </authorList>
    </citation>
    <scope>NUCLEOTIDE SEQUENCE [LARGE SCALE GENOMIC DNA]</scope>
    <source>
        <strain evidence="16 17">OR37</strain>
    </source>
</reference>
<evidence type="ECO:0000256" key="2">
    <source>
        <dbReference type="ARBA" id="ARBA00022448"/>
    </source>
</evidence>
<sequence length="813" mass="87107" precursor="true">MLKYFGGAAVVALVIATAQGALAADAATPAAAAPAADDGAALEQVVITATKRETNLQSTPIAVSVLSATAMADRHAESLISLSDGAIPSLRVATFEARQSALTVGIRGIVPFDANQTARDQGVGVYIDGVYLGRQQGLNTALLDIERLEVLRGPQGTLFGRNTEGGALSIVSKAPTGVFGGRVVAGFGNYGSYTGELHQDFQEFNGLSIKVDALIQHQDPTTKNPMEGQAGWNQYHRTGGRVTGLYKPNDKFSAQVSIDYSKDENTPFFSQLLNYNPYGKRVRSLAEVTASAAAPAGTINPLSPLVRVSTDRQSVSDIGTVQQPSVDKTGGAMATLKYNVSPSLQLRSITAARAVATNQWDNSGIESRNVFAPNATFGRYSLSDLYQYQYSQEFQAVGDVGDSFNYVGGLYYFKEHAKESASTPLTNQWNADGTAYTIRSAYGSFGAGPITSGTQGWQRSTRLLARASQADAESYAIYGQGTYTPEAMKQVHLTLGGRYTKDKRDGTLYMVAGKATNFKFTYDKGRFDPLINVSYDAAQGINLYAKYSTGYRAGGANDRSSAFQAFGPEEVKAYELGAKMDLLENRLRLNLAAYQMDRQNTQIDFDNVDTTPGSPTLGAHTEDTANAKGTSKIRGFEAELTARVSENITIGASYAYTDVKIPAAPFPYLGNTDVPQGSPFPVQVVYTPPNAASGYVDFKYPVGSMTFRAHLDANYADAQYSFQSEFADVSPTGKLVQNVAVKGDSSFIVNGNLTLADINMAGGGASASLSLWARNLLDETHVYRISAANRGTIGDYGNLNPPRTYGLELRVKY</sequence>
<dbReference type="SUPFAM" id="SSF56935">
    <property type="entry name" value="Porins"/>
    <property type="match status" value="1"/>
</dbReference>
<evidence type="ECO:0000256" key="1">
    <source>
        <dbReference type="ARBA" id="ARBA00004571"/>
    </source>
</evidence>
<evidence type="ECO:0000313" key="16">
    <source>
        <dbReference type="EMBL" id="ENZ81973.1"/>
    </source>
</evidence>
<dbReference type="Proteomes" id="UP000013063">
    <property type="component" value="Unassembled WGS sequence"/>
</dbReference>
<keyword evidence="8 12" id="KW-0798">TonB box</keyword>
<dbReference type="PATRIC" id="fig|1292034.3.peg.2003"/>
<organism evidence="16 17">
    <name type="scientific">Caulobacter vibrioides OR37</name>
    <dbReference type="NCBI Taxonomy" id="1292034"/>
    <lineage>
        <taxon>Bacteria</taxon>
        <taxon>Pseudomonadati</taxon>
        <taxon>Pseudomonadota</taxon>
        <taxon>Alphaproteobacteria</taxon>
        <taxon>Caulobacterales</taxon>
        <taxon>Caulobacteraceae</taxon>
        <taxon>Caulobacter</taxon>
    </lineage>
</organism>
<protein>
    <recommendedName>
        <fullName evidence="18">Outer membrane receptor protein</fullName>
    </recommendedName>
</protein>
<evidence type="ECO:0000259" key="14">
    <source>
        <dbReference type="Pfam" id="PF00593"/>
    </source>
</evidence>
<dbReference type="InterPro" id="IPR039426">
    <property type="entry name" value="TonB-dep_rcpt-like"/>
</dbReference>
<comment type="similarity">
    <text evidence="11 12">Belongs to the TonB-dependent receptor family.</text>
</comment>
<feature type="domain" description="TonB-dependent receptor-like beta-barrel" evidence="14">
    <location>
        <begin position="326"/>
        <end position="776"/>
    </location>
</feature>
<keyword evidence="13" id="KW-0732">Signal</keyword>
<dbReference type="InterPro" id="IPR036942">
    <property type="entry name" value="Beta-barrel_TonB_sf"/>
</dbReference>
<evidence type="ECO:0008006" key="18">
    <source>
        <dbReference type="Google" id="ProtNLM"/>
    </source>
</evidence>
<feature type="chain" id="PRO_5004348422" description="Outer membrane receptor protein" evidence="13">
    <location>
        <begin position="24"/>
        <end position="813"/>
    </location>
</feature>
<accession>R0E912</accession>
<evidence type="ECO:0000313" key="17">
    <source>
        <dbReference type="Proteomes" id="UP000013063"/>
    </source>
</evidence>
<feature type="signal peptide" evidence="13">
    <location>
        <begin position="1"/>
        <end position="23"/>
    </location>
</feature>
<keyword evidence="4" id="KW-0410">Iron transport</keyword>
<dbReference type="RefSeq" id="WP_004619160.1">
    <property type="nucleotide sequence ID" value="NZ_APMP01000010.1"/>
</dbReference>
<keyword evidence="10 11" id="KW-0998">Cell outer membrane</keyword>
<comment type="subcellular location">
    <subcellularLocation>
        <location evidence="1 11">Cell outer membrane</location>
        <topology evidence="1 11">Multi-pass membrane protein</topology>
    </subcellularLocation>
</comment>
<evidence type="ECO:0000259" key="15">
    <source>
        <dbReference type="Pfam" id="PF07715"/>
    </source>
</evidence>
<dbReference type="eggNOG" id="COG4773">
    <property type="taxonomic scope" value="Bacteria"/>
</dbReference>
<dbReference type="PANTHER" id="PTHR32552:SF81">
    <property type="entry name" value="TONB-DEPENDENT OUTER MEMBRANE RECEPTOR"/>
    <property type="match status" value="1"/>
</dbReference>
<evidence type="ECO:0000256" key="13">
    <source>
        <dbReference type="SAM" id="SignalP"/>
    </source>
</evidence>
<dbReference type="PANTHER" id="PTHR32552">
    <property type="entry name" value="FERRICHROME IRON RECEPTOR-RELATED"/>
    <property type="match status" value="1"/>
</dbReference>
<feature type="domain" description="TonB-dependent receptor plug" evidence="15">
    <location>
        <begin position="56"/>
        <end position="167"/>
    </location>
</feature>
<proteinExistence type="inferred from homology"/>
<dbReference type="OrthoDB" id="9760333at2"/>
<dbReference type="GO" id="GO:0009279">
    <property type="term" value="C:cell outer membrane"/>
    <property type="evidence" value="ECO:0007669"/>
    <property type="project" value="UniProtKB-SubCell"/>
</dbReference>
<dbReference type="AlphaFoldDB" id="R0E912"/>
<dbReference type="Pfam" id="PF00593">
    <property type="entry name" value="TonB_dep_Rec_b-barrel"/>
    <property type="match status" value="1"/>
</dbReference>
<evidence type="ECO:0000256" key="3">
    <source>
        <dbReference type="ARBA" id="ARBA00022452"/>
    </source>
</evidence>
<dbReference type="GO" id="GO:0006826">
    <property type="term" value="P:iron ion transport"/>
    <property type="evidence" value="ECO:0007669"/>
    <property type="project" value="UniProtKB-KW"/>
</dbReference>
<evidence type="ECO:0000256" key="4">
    <source>
        <dbReference type="ARBA" id="ARBA00022496"/>
    </source>
</evidence>
<evidence type="ECO:0000256" key="6">
    <source>
        <dbReference type="ARBA" id="ARBA00023004"/>
    </source>
</evidence>
<keyword evidence="5 11" id="KW-0812">Transmembrane</keyword>
<name>R0E912_CAUVI</name>
<dbReference type="Gene3D" id="2.40.170.20">
    <property type="entry name" value="TonB-dependent receptor, beta-barrel domain"/>
    <property type="match status" value="1"/>
</dbReference>
<keyword evidence="7" id="KW-0406">Ion transport</keyword>
<comment type="caution">
    <text evidence="16">The sequence shown here is derived from an EMBL/GenBank/DDBJ whole genome shotgun (WGS) entry which is preliminary data.</text>
</comment>
<evidence type="ECO:0000256" key="10">
    <source>
        <dbReference type="ARBA" id="ARBA00023237"/>
    </source>
</evidence>
<keyword evidence="3 11" id="KW-1134">Transmembrane beta strand</keyword>
<keyword evidence="9 11" id="KW-0472">Membrane</keyword>
<evidence type="ECO:0000256" key="9">
    <source>
        <dbReference type="ARBA" id="ARBA00023136"/>
    </source>
</evidence>
<keyword evidence="2 11" id="KW-0813">Transport</keyword>
<dbReference type="STRING" id="1292034.OR37_02017"/>
<evidence type="ECO:0000256" key="12">
    <source>
        <dbReference type="RuleBase" id="RU003357"/>
    </source>
</evidence>
<evidence type="ECO:0000256" key="8">
    <source>
        <dbReference type="ARBA" id="ARBA00023077"/>
    </source>
</evidence>
<evidence type="ECO:0000256" key="7">
    <source>
        <dbReference type="ARBA" id="ARBA00023065"/>
    </source>
</evidence>
<keyword evidence="6" id="KW-0408">Iron</keyword>
<dbReference type="Pfam" id="PF07715">
    <property type="entry name" value="Plug"/>
    <property type="match status" value="1"/>
</dbReference>
<evidence type="ECO:0000256" key="5">
    <source>
        <dbReference type="ARBA" id="ARBA00022692"/>
    </source>
</evidence>
<dbReference type="EMBL" id="APMP01000010">
    <property type="protein sequence ID" value="ENZ81973.1"/>
    <property type="molecule type" value="Genomic_DNA"/>
</dbReference>
<keyword evidence="17" id="KW-1185">Reference proteome</keyword>
<dbReference type="InterPro" id="IPR000531">
    <property type="entry name" value="Beta-barrel_TonB"/>
</dbReference>
<gene>
    <name evidence="16" type="ORF">OR37_02017</name>
</gene>